<organism evidence="3 4">
    <name type="scientific">Pedobacter changchengzhani</name>
    <dbReference type="NCBI Taxonomy" id="2529274"/>
    <lineage>
        <taxon>Bacteria</taxon>
        <taxon>Pseudomonadati</taxon>
        <taxon>Bacteroidota</taxon>
        <taxon>Sphingobacteriia</taxon>
        <taxon>Sphingobacteriales</taxon>
        <taxon>Sphingobacteriaceae</taxon>
        <taxon>Pedobacter</taxon>
    </lineage>
</organism>
<name>A0A4R5MNJ8_9SPHI</name>
<dbReference type="InterPro" id="IPR001882">
    <property type="entry name" value="Biotin_BS"/>
</dbReference>
<accession>A0A4R5MNJ8</accession>
<dbReference type="InterPro" id="IPR000089">
    <property type="entry name" value="Biotin_lipoyl"/>
</dbReference>
<dbReference type="FunFam" id="2.40.50.100:FF:000003">
    <property type="entry name" value="Acetyl-CoA carboxylase biotin carboxyl carrier protein"/>
    <property type="match status" value="1"/>
</dbReference>
<reference evidence="3 4" key="1">
    <citation type="submission" date="2019-02" db="EMBL/GenBank/DDBJ databases">
        <title>Pedobacter sp. nov., a novel speices isolated from soil of pinguins habitat in Antarcitica.</title>
        <authorList>
            <person name="He R.-H."/>
        </authorList>
    </citation>
    <scope>NUCLEOTIDE SEQUENCE [LARGE SCALE GENOMIC DNA]</scope>
    <source>
        <strain evidence="3 4">E01020</strain>
    </source>
</reference>
<dbReference type="Pfam" id="PF00364">
    <property type="entry name" value="Biotin_lipoyl"/>
    <property type="match status" value="1"/>
</dbReference>
<dbReference type="Gene3D" id="2.40.50.100">
    <property type="match status" value="1"/>
</dbReference>
<evidence type="ECO:0000259" key="2">
    <source>
        <dbReference type="PROSITE" id="PS50968"/>
    </source>
</evidence>
<keyword evidence="4" id="KW-1185">Reference proteome</keyword>
<evidence type="ECO:0000313" key="3">
    <source>
        <dbReference type="EMBL" id="TDG37238.1"/>
    </source>
</evidence>
<sequence length="166" mass="18515">MYKIKVNDHFEYGIELKGEDITVNGEVLEIDSSATGKYSSNLIFKNKSFNAEVVEFDKKEKKCIIKVNGNIYTIQVEDQFDQLLKKLGIDNLSATKISEIKAPMPGLVLSISVNEGDAIGKGDNLLILEAMKMENMLKSSTDGVIKKILVKQGDKVEKNQILIQFV</sequence>
<dbReference type="EMBL" id="SJCY01000002">
    <property type="protein sequence ID" value="TDG37238.1"/>
    <property type="molecule type" value="Genomic_DNA"/>
</dbReference>
<dbReference type="Proteomes" id="UP000295668">
    <property type="component" value="Unassembled WGS sequence"/>
</dbReference>
<dbReference type="CDD" id="cd06850">
    <property type="entry name" value="biotinyl_domain"/>
    <property type="match status" value="1"/>
</dbReference>
<proteinExistence type="predicted"/>
<dbReference type="AlphaFoldDB" id="A0A4R5MNJ8"/>
<dbReference type="PANTHER" id="PTHR45266:SF3">
    <property type="entry name" value="OXALOACETATE DECARBOXYLASE ALPHA CHAIN"/>
    <property type="match status" value="1"/>
</dbReference>
<dbReference type="SUPFAM" id="SSF51230">
    <property type="entry name" value="Single hybrid motif"/>
    <property type="match status" value="1"/>
</dbReference>
<dbReference type="InterPro" id="IPR050709">
    <property type="entry name" value="Biotin_Carboxyl_Carrier/Decarb"/>
</dbReference>
<dbReference type="PROSITE" id="PS50968">
    <property type="entry name" value="BIOTINYL_LIPOYL"/>
    <property type="match status" value="1"/>
</dbReference>
<feature type="domain" description="Lipoyl-binding" evidence="2">
    <location>
        <begin position="89"/>
        <end position="166"/>
    </location>
</feature>
<evidence type="ECO:0000313" key="4">
    <source>
        <dbReference type="Proteomes" id="UP000295668"/>
    </source>
</evidence>
<gene>
    <name evidence="3" type="ORF">EZJ43_03715</name>
</gene>
<dbReference type="RefSeq" id="WP_133261330.1">
    <property type="nucleotide sequence ID" value="NZ_SJCY01000002.1"/>
</dbReference>
<keyword evidence="1" id="KW-0092">Biotin</keyword>
<dbReference type="OrthoDB" id="9812676at2"/>
<dbReference type="PROSITE" id="PS00188">
    <property type="entry name" value="BIOTIN"/>
    <property type="match status" value="1"/>
</dbReference>
<dbReference type="PANTHER" id="PTHR45266">
    <property type="entry name" value="OXALOACETATE DECARBOXYLASE ALPHA CHAIN"/>
    <property type="match status" value="1"/>
</dbReference>
<comment type="caution">
    <text evidence="3">The sequence shown here is derived from an EMBL/GenBank/DDBJ whole genome shotgun (WGS) entry which is preliminary data.</text>
</comment>
<dbReference type="InterPro" id="IPR011053">
    <property type="entry name" value="Single_hybrid_motif"/>
</dbReference>
<protein>
    <submittedName>
        <fullName evidence="3">Acetyl-CoA carboxylase biotin carboxyl carrier protein subunit</fullName>
    </submittedName>
</protein>
<evidence type="ECO:0000256" key="1">
    <source>
        <dbReference type="ARBA" id="ARBA00023267"/>
    </source>
</evidence>